<sequence length="494" mass="55106">MNTQTGSNIIAPVQHRLAETQQQITDIYTKIVKMGPLPQGRYNEHINASHGPDPNLMKFYCTQYSTKYQGNRLANFKPRPGKHTGTGYLSNFRPGVYYSSRIDELDNPSMGRIVADNYHTVTEKHFQPYNTPTGTEPLPNACYQVPSGFVRQKPITNPTMQEVRQTYIDTKSAYAPNDILPKHQAHLQKIQSKDPIAAENSSHGPGYMTTETHVRFNGEPSDRSGVQNKDVGPKEGSGFTNAYNIEPITFHAGSPHKGEIPGWATDRPTGHSIMHTHFLPTEFLHGAEPLPKIANRSDHNTGFTSGTVARPGFVHHNMADAYDKAKDVPQAKQDRTAKQDPAEFINMHNPNNYSSIAKATFGGQQRPGKSESDRLGRTGVGAQEVTGYVENNDRFVQTSDNPNRFITHYNTKYYDITPKGKDREGYVVGGIQPQLPDGFTKSTKVATYGPDVETTATLRRLHPYVARSVMARDKFYDDHTHDSKVHKSLPPVMS</sequence>
<dbReference type="InterPro" id="IPR031410">
    <property type="entry name" value="SAXO4"/>
</dbReference>
<evidence type="ECO:0000313" key="2">
    <source>
        <dbReference type="Proteomes" id="UP000749559"/>
    </source>
</evidence>
<evidence type="ECO:0000313" key="1">
    <source>
        <dbReference type="EMBL" id="CAH1799400.1"/>
    </source>
</evidence>
<dbReference type="PANTHER" id="PTHR34349">
    <property type="entry name" value="PROTEIN PHOSPHATASE 1 REGULATORY SUBUNIT 32"/>
    <property type="match status" value="1"/>
</dbReference>
<reference evidence="1" key="1">
    <citation type="submission" date="2022-03" db="EMBL/GenBank/DDBJ databases">
        <authorList>
            <person name="Martin C."/>
        </authorList>
    </citation>
    <scope>NUCLEOTIDE SEQUENCE</scope>
</reference>
<proteinExistence type="predicted"/>
<dbReference type="OrthoDB" id="9980630at2759"/>
<dbReference type="AlphaFoldDB" id="A0A8J1TBL5"/>
<keyword evidence="2" id="KW-1185">Reference proteome</keyword>
<comment type="caution">
    <text evidence="1">The sequence shown here is derived from an EMBL/GenBank/DDBJ whole genome shotgun (WGS) entry which is preliminary data.</text>
</comment>
<dbReference type="Proteomes" id="UP000749559">
    <property type="component" value="Unassembled WGS sequence"/>
</dbReference>
<dbReference type="EMBL" id="CAIIXF020000011">
    <property type="protein sequence ID" value="CAH1799400.1"/>
    <property type="molecule type" value="Genomic_DNA"/>
</dbReference>
<protein>
    <submittedName>
        <fullName evidence="1">Uncharacterized protein</fullName>
    </submittedName>
</protein>
<accession>A0A8J1TBL5</accession>
<name>A0A8J1TBL5_OWEFU</name>
<dbReference type="Pfam" id="PF15691">
    <property type="entry name" value="PPP1R32"/>
    <property type="match status" value="1"/>
</dbReference>
<gene>
    <name evidence="1" type="ORF">OFUS_LOCUS23412</name>
</gene>
<dbReference type="GO" id="GO:0019902">
    <property type="term" value="F:phosphatase binding"/>
    <property type="evidence" value="ECO:0007669"/>
    <property type="project" value="TreeGrafter"/>
</dbReference>
<organism evidence="1 2">
    <name type="scientific">Owenia fusiformis</name>
    <name type="common">Polychaete worm</name>
    <dbReference type="NCBI Taxonomy" id="6347"/>
    <lineage>
        <taxon>Eukaryota</taxon>
        <taxon>Metazoa</taxon>
        <taxon>Spiralia</taxon>
        <taxon>Lophotrochozoa</taxon>
        <taxon>Annelida</taxon>
        <taxon>Polychaeta</taxon>
        <taxon>Sedentaria</taxon>
        <taxon>Canalipalpata</taxon>
        <taxon>Sabellida</taxon>
        <taxon>Oweniida</taxon>
        <taxon>Oweniidae</taxon>
        <taxon>Owenia</taxon>
    </lineage>
</organism>
<dbReference type="PANTHER" id="PTHR34349:SF1">
    <property type="entry name" value="PROTEIN PHOSPHATASE 1 REGULATORY SUBUNIT 32"/>
    <property type="match status" value="1"/>
</dbReference>